<dbReference type="PROSITE" id="PS50866">
    <property type="entry name" value="GOLD"/>
    <property type="match status" value="1"/>
</dbReference>
<feature type="signal peptide" evidence="10">
    <location>
        <begin position="1"/>
        <end position="20"/>
    </location>
</feature>
<evidence type="ECO:0000313" key="13">
    <source>
        <dbReference type="Proteomes" id="UP000807504"/>
    </source>
</evidence>
<dbReference type="SUPFAM" id="SSF101576">
    <property type="entry name" value="Supernatant protein factor (SPF), C-terminal domain"/>
    <property type="match status" value="1"/>
</dbReference>
<evidence type="ECO:0000256" key="5">
    <source>
        <dbReference type="ARBA" id="ARBA00022729"/>
    </source>
</evidence>
<evidence type="ECO:0000256" key="2">
    <source>
        <dbReference type="ARBA" id="ARBA00007104"/>
    </source>
</evidence>
<evidence type="ECO:0000313" key="12">
    <source>
        <dbReference type="EMBL" id="KAF8767375.1"/>
    </source>
</evidence>
<dbReference type="InterPro" id="IPR009038">
    <property type="entry name" value="GOLD_dom"/>
</dbReference>
<gene>
    <name evidence="12" type="ORF">HNY73_020348</name>
</gene>
<evidence type="ECO:0000256" key="10">
    <source>
        <dbReference type="SAM" id="SignalP"/>
    </source>
</evidence>
<dbReference type="Gene3D" id="2.60.120.680">
    <property type="entry name" value="GOLD domain"/>
    <property type="match status" value="1"/>
</dbReference>
<accession>A0A8T0EB05</accession>
<evidence type="ECO:0000256" key="3">
    <source>
        <dbReference type="ARBA" id="ARBA00022473"/>
    </source>
</evidence>
<protein>
    <submittedName>
        <fullName evidence="12">Transmembrane emp24 domain-containing protein like</fullName>
    </submittedName>
</protein>
<keyword evidence="4 9" id="KW-0812">Transmembrane</keyword>
<name>A0A8T0EB05_ARGBR</name>
<evidence type="ECO:0000256" key="1">
    <source>
        <dbReference type="ARBA" id="ARBA00004479"/>
    </source>
</evidence>
<keyword evidence="6" id="KW-1133">Transmembrane helix</keyword>
<comment type="caution">
    <text evidence="12">The sequence shown here is derived from an EMBL/GenBank/DDBJ whole genome shotgun (WGS) entry which is preliminary data.</text>
</comment>
<dbReference type="InterPro" id="IPR036598">
    <property type="entry name" value="GOLD_dom_sf"/>
</dbReference>
<reference evidence="12" key="2">
    <citation type="submission" date="2020-06" db="EMBL/GenBank/DDBJ databases">
        <authorList>
            <person name="Sheffer M."/>
        </authorList>
    </citation>
    <scope>NUCLEOTIDE SEQUENCE</scope>
</reference>
<feature type="domain" description="GOLD" evidence="11">
    <location>
        <begin position="42"/>
        <end position="132"/>
    </location>
</feature>
<proteinExistence type="inferred from homology"/>
<keyword evidence="13" id="KW-1185">Reference proteome</keyword>
<dbReference type="GO" id="GO:0016020">
    <property type="term" value="C:membrane"/>
    <property type="evidence" value="ECO:0007669"/>
    <property type="project" value="UniProtKB-SubCell"/>
</dbReference>
<keyword evidence="7" id="KW-0472">Membrane</keyword>
<keyword evidence="3" id="KW-0217">Developmental protein</keyword>
<sequence>MFLTTIHFCCWLSLLLLCAGEQKYPYDGPENELTIHVTPGSTECFYQKAKSQQTLEIEYQVIDANFGDVNINQELDINFQLFSPNGKELISDFKQSDANHRHEVKEDGDFKLCFDNRHSHFSTKTVYFEVFVDSDSDDYDDKWDDYDFSPELLYNDTMDQIKCS</sequence>
<evidence type="ECO:0000256" key="9">
    <source>
        <dbReference type="RuleBase" id="RU003827"/>
    </source>
</evidence>
<feature type="chain" id="PRO_5035812212" evidence="10">
    <location>
        <begin position="21"/>
        <end position="164"/>
    </location>
</feature>
<keyword evidence="5 10" id="KW-0732">Signal</keyword>
<comment type="similarity">
    <text evidence="2 9">Belongs to the EMP24/GP25L family.</text>
</comment>
<dbReference type="SMART" id="SM01190">
    <property type="entry name" value="EMP24_GP25L"/>
    <property type="match status" value="1"/>
</dbReference>
<comment type="subcellular location">
    <subcellularLocation>
        <location evidence="8">Endomembrane system</location>
        <topology evidence="8">Single-pass membrane protein</topology>
    </subcellularLocation>
    <subcellularLocation>
        <location evidence="1 9">Membrane</location>
        <topology evidence="1 9">Single-pass type I membrane protein</topology>
    </subcellularLocation>
</comment>
<dbReference type="Proteomes" id="UP000807504">
    <property type="component" value="Unassembled WGS sequence"/>
</dbReference>
<dbReference type="Pfam" id="PF01105">
    <property type="entry name" value="EMP24_GP25L"/>
    <property type="match status" value="1"/>
</dbReference>
<evidence type="ECO:0000256" key="8">
    <source>
        <dbReference type="ARBA" id="ARBA00037847"/>
    </source>
</evidence>
<evidence type="ECO:0000259" key="11">
    <source>
        <dbReference type="PROSITE" id="PS50866"/>
    </source>
</evidence>
<evidence type="ECO:0000256" key="4">
    <source>
        <dbReference type="ARBA" id="ARBA00022692"/>
    </source>
</evidence>
<dbReference type="InterPro" id="IPR015720">
    <property type="entry name" value="Emp24-like"/>
</dbReference>
<dbReference type="PANTHER" id="PTHR22811">
    <property type="entry name" value="TRANSMEMBRANE EMP24 DOMAIN-CONTAINING PROTEIN"/>
    <property type="match status" value="1"/>
</dbReference>
<evidence type="ECO:0000256" key="6">
    <source>
        <dbReference type="ARBA" id="ARBA00022989"/>
    </source>
</evidence>
<evidence type="ECO:0000256" key="7">
    <source>
        <dbReference type="ARBA" id="ARBA00023136"/>
    </source>
</evidence>
<reference evidence="12" key="1">
    <citation type="journal article" date="2020" name="bioRxiv">
        <title>Chromosome-level reference genome of the European wasp spider Argiope bruennichi: a resource for studies on range expansion and evolutionary adaptation.</title>
        <authorList>
            <person name="Sheffer M.M."/>
            <person name="Hoppe A."/>
            <person name="Krehenwinkel H."/>
            <person name="Uhl G."/>
            <person name="Kuss A.W."/>
            <person name="Jensen L."/>
            <person name="Jensen C."/>
            <person name="Gillespie R.G."/>
            <person name="Hoff K.J."/>
            <person name="Prost S."/>
        </authorList>
    </citation>
    <scope>NUCLEOTIDE SEQUENCE</scope>
</reference>
<organism evidence="12 13">
    <name type="scientific">Argiope bruennichi</name>
    <name type="common">Wasp spider</name>
    <name type="synonym">Aranea bruennichi</name>
    <dbReference type="NCBI Taxonomy" id="94029"/>
    <lineage>
        <taxon>Eukaryota</taxon>
        <taxon>Metazoa</taxon>
        <taxon>Ecdysozoa</taxon>
        <taxon>Arthropoda</taxon>
        <taxon>Chelicerata</taxon>
        <taxon>Arachnida</taxon>
        <taxon>Araneae</taxon>
        <taxon>Araneomorphae</taxon>
        <taxon>Entelegynae</taxon>
        <taxon>Araneoidea</taxon>
        <taxon>Araneidae</taxon>
        <taxon>Argiope</taxon>
    </lineage>
</organism>
<dbReference type="GO" id="GO:0012505">
    <property type="term" value="C:endomembrane system"/>
    <property type="evidence" value="ECO:0007669"/>
    <property type="project" value="UniProtKB-SubCell"/>
</dbReference>
<dbReference type="AlphaFoldDB" id="A0A8T0EB05"/>
<dbReference type="EMBL" id="JABXBU010002230">
    <property type="protein sequence ID" value="KAF8767375.1"/>
    <property type="molecule type" value="Genomic_DNA"/>
</dbReference>